<accession>A0AAQ3T1H9</accession>
<organism evidence="2 3">
    <name type="scientific">Paspalum notatum var. saurae</name>
    <dbReference type="NCBI Taxonomy" id="547442"/>
    <lineage>
        <taxon>Eukaryota</taxon>
        <taxon>Viridiplantae</taxon>
        <taxon>Streptophyta</taxon>
        <taxon>Embryophyta</taxon>
        <taxon>Tracheophyta</taxon>
        <taxon>Spermatophyta</taxon>
        <taxon>Magnoliopsida</taxon>
        <taxon>Liliopsida</taxon>
        <taxon>Poales</taxon>
        <taxon>Poaceae</taxon>
        <taxon>PACMAD clade</taxon>
        <taxon>Panicoideae</taxon>
        <taxon>Andropogonodae</taxon>
        <taxon>Paspaleae</taxon>
        <taxon>Paspalinae</taxon>
        <taxon>Paspalum</taxon>
    </lineage>
</organism>
<name>A0AAQ3T1H9_PASNO</name>
<sequence>MGPSSAFPACVAHAPAAIAPRPELEFESDSNPSPWRPLPTVSWAPKPPLNASPRAPTAAVRPPLSPAFSVGLRPPPSP</sequence>
<reference evidence="2 3" key="1">
    <citation type="submission" date="2024-02" db="EMBL/GenBank/DDBJ databases">
        <title>High-quality chromosome-scale genome assembly of Pensacola bahiagrass (Paspalum notatum Flugge var. saurae).</title>
        <authorList>
            <person name="Vega J.M."/>
            <person name="Podio M."/>
            <person name="Orjuela J."/>
            <person name="Siena L.A."/>
            <person name="Pessino S.C."/>
            <person name="Combes M.C."/>
            <person name="Mariac C."/>
            <person name="Albertini E."/>
            <person name="Pupilli F."/>
            <person name="Ortiz J.P.A."/>
            <person name="Leblanc O."/>
        </authorList>
    </citation>
    <scope>NUCLEOTIDE SEQUENCE [LARGE SCALE GENOMIC DNA]</scope>
    <source>
        <strain evidence="2">R1</strain>
        <tissue evidence="2">Leaf</tissue>
    </source>
</reference>
<dbReference type="Proteomes" id="UP001341281">
    <property type="component" value="Chromosome 03"/>
</dbReference>
<dbReference type="EMBL" id="CP144747">
    <property type="protein sequence ID" value="WVZ63399.1"/>
    <property type="molecule type" value="Genomic_DNA"/>
</dbReference>
<feature type="region of interest" description="Disordered" evidence="1">
    <location>
        <begin position="18"/>
        <end position="78"/>
    </location>
</feature>
<proteinExistence type="predicted"/>
<gene>
    <name evidence="2" type="ORF">U9M48_013034</name>
</gene>
<keyword evidence="3" id="KW-1185">Reference proteome</keyword>
<evidence type="ECO:0000256" key="1">
    <source>
        <dbReference type="SAM" id="MobiDB-lite"/>
    </source>
</evidence>
<protein>
    <submittedName>
        <fullName evidence="2">Uncharacterized protein</fullName>
    </submittedName>
</protein>
<evidence type="ECO:0000313" key="3">
    <source>
        <dbReference type="Proteomes" id="UP001341281"/>
    </source>
</evidence>
<dbReference type="AlphaFoldDB" id="A0AAQ3T1H9"/>
<evidence type="ECO:0000313" key="2">
    <source>
        <dbReference type="EMBL" id="WVZ63399.1"/>
    </source>
</evidence>